<dbReference type="InterPro" id="IPR011083">
    <property type="entry name" value="Phage_tail_collar_dom"/>
</dbReference>
<dbReference type="Gene3D" id="3.90.1340.10">
    <property type="entry name" value="Phage tail collar domain"/>
    <property type="match status" value="1"/>
</dbReference>
<feature type="domain" description="Phage tail collar" evidence="1">
    <location>
        <begin position="64"/>
        <end position="105"/>
    </location>
</feature>
<dbReference type="Pfam" id="PF07484">
    <property type="entry name" value="Collar"/>
    <property type="match status" value="1"/>
</dbReference>
<dbReference type="SUPFAM" id="SSF88874">
    <property type="entry name" value="Receptor-binding domain of short tail fibre protein gp12"/>
    <property type="match status" value="1"/>
</dbReference>
<sequence>MRKGVNDVDVWLLTNGIDAYNKADGNIGIGLQKPVTRLDVSGSINASSQIMVNYVPIASPIGTMSTDPSGWLICDGRNISRATYAALFSIIGTTFGAGNWTTIFSIQIIKVHF</sequence>
<dbReference type="EMBL" id="MN740084">
    <property type="protein sequence ID" value="QHT87145.1"/>
    <property type="molecule type" value="Genomic_DNA"/>
</dbReference>
<name>A0A6C0I425_9ZZZZ</name>
<evidence type="ECO:0000313" key="2">
    <source>
        <dbReference type="EMBL" id="QHT87145.1"/>
    </source>
</evidence>
<reference evidence="2" key="1">
    <citation type="journal article" date="2020" name="Nature">
        <title>Giant virus diversity and host interactions through global metagenomics.</title>
        <authorList>
            <person name="Schulz F."/>
            <person name="Roux S."/>
            <person name="Paez-Espino D."/>
            <person name="Jungbluth S."/>
            <person name="Walsh D.A."/>
            <person name="Denef V.J."/>
            <person name="McMahon K.D."/>
            <person name="Konstantinidis K.T."/>
            <person name="Eloe-Fadrosh E.A."/>
            <person name="Kyrpides N.C."/>
            <person name="Woyke T."/>
        </authorList>
    </citation>
    <scope>NUCLEOTIDE SEQUENCE</scope>
    <source>
        <strain evidence="2">GVMAG-M-3300023184-190</strain>
    </source>
</reference>
<protein>
    <recommendedName>
        <fullName evidence="1">Phage tail collar domain-containing protein</fullName>
    </recommendedName>
</protein>
<dbReference type="InterPro" id="IPR037053">
    <property type="entry name" value="Phage_tail_collar_dom_sf"/>
</dbReference>
<proteinExistence type="predicted"/>
<accession>A0A6C0I425</accession>
<dbReference type="AlphaFoldDB" id="A0A6C0I425"/>
<evidence type="ECO:0000259" key="1">
    <source>
        <dbReference type="Pfam" id="PF07484"/>
    </source>
</evidence>
<organism evidence="2">
    <name type="scientific">viral metagenome</name>
    <dbReference type="NCBI Taxonomy" id="1070528"/>
    <lineage>
        <taxon>unclassified sequences</taxon>
        <taxon>metagenomes</taxon>
        <taxon>organismal metagenomes</taxon>
    </lineage>
</organism>